<evidence type="ECO:0000313" key="1">
    <source>
        <dbReference type="EMBL" id="KAF0900585.1"/>
    </source>
</evidence>
<protein>
    <submittedName>
        <fullName evidence="1">Uncharacterized protein</fullName>
    </submittedName>
</protein>
<dbReference type="AlphaFoldDB" id="A0A6G1CIW5"/>
<dbReference type="EMBL" id="SPHZ02000009">
    <property type="protein sequence ID" value="KAF0900585.1"/>
    <property type="molecule type" value="Genomic_DNA"/>
</dbReference>
<gene>
    <name evidence="1" type="ORF">E2562_033107</name>
</gene>
<proteinExistence type="predicted"/>
<dbReference type="Proteomes" id="UP000479710">
    <property type="component" value="Unassembled WGS sequence"/>
</dbReference>
<organism evidence="1 2">
    <name type="scientific">Oryza meyeriana var. granulata</name>
    <dbReference type="NCBI Taxonomy" id="110450"/>
    <lineage>
        <taxon>Eukaryota</taxon>
        <taxon>Viridiplantae</taxon>
        <taxon>Streptophyta</taxon>
        <taxon>Embryophyta</taxon>
        <taxon>Tracheophyta</taxon>
        <taxon>Spermatophyta</taxon>
        <taxon>Magnoliopsida</taxon>
        <taxon>Liliopsida</taxon>
        <taxon>Poales</taxon>
        <taxon>Poaceae</taxon>
        <taxon>BOP clade</taxon>
        <taxon>Oryzoideae</taxon>
        <taxon>Oryzeae</taxon>
        <taxon>Oryzinae</taxon>
        <taxon>Oryza</taxon>
        <taxon>Oryza meyeriana</taxon>
    </lineage>
</organism>
<name>A0A6G1CIW5_9ORYZ</name>
<accession>A0A6G1CIW5</accession>
<sequence>MLVWSPDHCFHHIKQRLSHRRWLQQLVEAEIIISMRMEPTSCHATTIPYTFSKNFEWITFTSSVVLPASTHARTEAWEKWHTGMDRCCDCDFPARPWMAPRAVGYEWRLRVAKQCGRCLRWATTAVIRDPKD</sequence>
<keyword evidence="2" id="KW-1185">Reference proteome</keyword>
<comment type="caution">
    <text evidence="1">The sequence shown here is derived from an EMBL/GenBank/DDBJ whole genome shotgun (WGS) entry which is preliminary data.</text>
</comment>
<reference evidence="1 2" key="1">
    <citation type="submission" date="2019-11" db="EMBL/GenBank/DDBJ databases">
        <title>Whole genome sequence of Oryza granulata.</title>
        <authorList>
            <person name="Li W."/>
        </authorList>
    </citation>
    <scope>NUCLEOTIDE SEQUENCE [LARGE SCALE GENOMIC DNA]</scope>
    <source>
        <strain evidence="2">cv. Menghai</strain>
        <tissue evidence="1">Leaf</tissue>
    </source>
</reference>
<evidence type="ECO:0000313" key="2">
    <source>
        <dbReference type="Proteomes" id="UP000479710"/>
    </source>
</evidence>